<evidence type="ECO:0000256" key="3">
    <source>
        <dbReference type="ARBA" id="ARBA00022692"/>
    </source>
</evidence>
<dbReference type="Proteomes" id="UP001082899">
    <property type="component" value="Unassembled WGS sequence"/>
</dbReference>
<reference evidence="8" key="1">
    <citation type="submission" date="2022-11" db="EMBL/GenBank/DDBJ databases">
        <title>Robbsia betulipollinis sp. nov., isolated from pollen of birch (Betula pendula).</title>
        <authorList>
            <person name="Shi H."/>
            <person name="Ambika Manirajan B."/>
            <person name="Ratering S."/>
            <person name="Geissler-Plaum R."/>
            <person name="Schnell S."/>
        </authorList>
    </citation>
    <scope>NUCLEOTIDE SEQUENCE</scope>
    <source>
        <strain evidence="8">Bb-Pol-6</strain>
    </source>
</reference>
<evidence type="ECO:0000256" key="4">
    <source>
        <dbReference type="ARBA" id="ARBA00022989"/>
    </source>
</evidence>
<evidence type="ECO:0000256" key="5">
    <source>
        <dbReference type="ARBA" id="ARBA00023136"/>
    </source>
</evidence>
<feature type="transmembrane region" description="Helical" evidence="6">
    <location>
        <begin position="61"/>
        <end position="79"/>
    </location>
</feature>
<dbReference type="InterPro" id="IPR032694">
    <property type="entry name" value="CopC/D"/>
</dbReference>
<evidence type="ECO:0000256" key="6">
    <source>
        <dbReference type="SAM" id="Phobius"/>
    </source>
</evidence>
<feature type="transmembrane region" description="Helical" evidence="6">
    <location>
        <begin position="12"/>
        <end position="32"/>
    </location>
</feature>
<feature type="transmembrane region" description="Helical" evidence="6">
    <location>
        <begin position="160"/>
        <end position="182"/>
    </location>
</feature>
<dbReference type="PANTHER" id="PTHR34820">
    <property type="entry name" value="INNER MEMBRANE PROTEIN YEBZ"/>
    <property type="match status" value="1"/>
</dbReference>
<organism evidence="8 9">
    <name type="scientific">Robbsia betulipollinis</name>
    <dbReference type="NCBI Taxonomy" id="2981849"/>
    <lineage>
        <taxon>Bacteria</taxon>
        <taxon>Pseudomonadati</taxon>
        <taxon>Pseudomonadota</taxon>
        <taxon>Betaproteobacteria</taxon>
        <taxon>Burkholderiales</taxon>
        <taxon>Burkholderiaceae</taxon>
        <taxon>Robbsia</taxon>
    </lineage>
</organism>
<protein>
    <submittedName>
        <fullName evidence="8">CopD family protein</fullName>
    </submittedName>
</protein>
<comment type="subcellular location">
    <subcellularLocation>
        <location evidence="1">Cell membrane</location>
        <topology evidence="1">Multi-pass membrane protein</topology>
    </subcellularLocation>
</comment>
<keyword evidence="3 6" id="KW-0812">Transmembrane</keyword>
<feature type="transmembrane region" description="Helical" evidence="6">
    <location>
        <begin position="203"/>
        <end position="222"/>
    </location>
</feature>
<keyword evidence="4 6" id="KW-1133">Transmembrane helix</keyword>
<proteinExistence type="predicted"/>
<feature type="transmembrane region" description="Helical" evidence="6">
    <location>
        <begin position="282"/>
        <end position="304"/>
    </location>
</feature>
<evidence type="ECO:0000256" key="2">
    <source>
        <dbReference type="ARBA" id="ARBA00022475"/>
    </source>
</evidence>
<gene>
    <name evidence="8" type="ORF">OVY01_04785</name>
</gene>
<feature type="transmembrane region" description="Helical" evidence="6">
    <location>
        <begin position="242"/>
        <end position="261"/>
    </location>
</feature>
<accession>A0ABT3ZJ55</accession>
<evidence type="ECO:0000313" key="9">
    <source>
        <dbReference type="Proteomes" id="UP001082899"/>
    </source>
</evidence>
<dbReference type="PANTHER" id="PTHR34820:SF4">
    <property type="entry name" value="INNER MEMBRANE PROTEIN YEBZ"/>
    <property type="match status" value="1"/>
</dbReference>
<feature type="domain" description="Copper resistance protein D" evidence="7">
    <location>
        <begin position="200"/>
        <end position="300"/>
    </location>
</feature>
<dbReference type="Pfam" id="PF05425">
    <property type="entry name" value="CopD"/>
    <property type="match status" value="1"/>
</dbReference>
<dbReference type="EMBL" id="JAPMXC010000001">
    <property type="protein sequence ID" value="MCY0386563.1"/>
    <property type="molecule type" value="Genomic_DNA"/>
</dbReference>
<sequence length="309" mass="31267">MSALVLGEIVVAAVQNILFALGVGILACGLLLPAGGAPPGEATPGGSRRDGDALLRWRPRAFGAVAIAAIIHLCLQTLLMSGGAFADAVAMLPVVLRQSHFGAAWTLGFAGTLIAAASGRRPRGAPAVFAALGALGYLVAKAAASHAADAGDGTLREAVHAVHLGATAVWAGSVMVAALVLLPRRAGTSADAAARRAVFCSRLSDLATYALATVALTGLYDVVRTTAASGVPLFDTAYGRVLAVKLACVALAVGLGGYNRLTYLPRLGSDDASRARRRFGRLLGMEAVAMLFILAIAALLGHLAPSGND</sequence>
<comment type="caution">
    <text evidence="8">The sequence shown here is derived from an EMBL/GenBank/DDBJ whole genome shotgun (WGS) entry which is preliminary data.</text>
</comment>
<keyword evidence="2" id="KW-1003">Cell membrane</keyword>
<evidence type="ECO:0000259" key="7">
    <source>
        <dbReference type="Pfam" id="PF05425"/>
    </source>
</evidence>
<feature type="transmembrane region" description="Helical" evidence="6">
    <location>
        <begin position="99"/>
        <end position="117"/>
    </location>
</feature>
<keyword evidence="9" id="KW-1185">Reference proteome</keyword>
<feature type="transmembrane region" description="Helical" evidence="6">
    <location>
        <begin position="124"/>
        <end position="140"/>
    </location>
</feature>
<evidence type="ECO:0000256" key="1">
    <source>
        <dbReference type="ARBA" id="ARBA00004651"/>
    </source>
</evidence>
<evidence type="ECO:0000313" key="8">
    <source>
        <dbReference type="EMBL" id="MCY0386563.1"/>
    </source>
</evidence>
<dbReference type="InterPro" id="IPR008457">
    <property type="entry name" value="Cu-R_CopD_dom"/>
</dbReference>
<keyword evidence="5 6" id="KW-0472">Membrane</keyword>
<name>A0ABT3ZJ55_9BURK</name>
<dbReference type="RefSeq" id="WP_267846051.1">
    <property type="nucleotide sequence ID" value="NZ_JAPMXC010000001.1"/>
</dbReference>